<evidence type="ECO:0000313" key="1">
    <source>
        <dbReference type="EMBL" id="SIT48184.1"/>
    </source>
</evidence>
<dbReference type="AlphaFoldDB" id="A0A1N7SLK4"/>
<organism evidence="1 2">
    <name type="scientific">Paraburkholderia piptadeniae</name>
    <dbReference type="NCBI Taxonomy" id="1701573"/>
    <lineage>
        <taxon>Bacteria</taxon>
        <taxon>Pseudomonadati</taxon>
        <taxon>Pseudomonadota</taxon>
        <taxon>Betaproteobacteria</taxon>
        <taxon>Burkholderiales</taxon>
        <taxon>Burkholderiaceae</taxon>
        <taxon>Paraburkholderia</taxon>
    </lineage>
</organism>
<accession>A0A1N7SLK4</accession>
<reference evidence="1" key="1">
    <citation type="submission" date="2016-12" db="EMBL/GenBank/DDBJ databases">
        <authorList>
            <person name="Moulin L."/>
        </authorList>
    </citation>
    <scope>NUCLEOTIDE SEQUENCE [LARGE SCALE GENOMIC DNA]</scope>
    <source>
        <strain evidence="1">STM 7183</strain>
    </source>
</reference>
<dbReference type="Proteomes" id="UP000195569">
    <property type="component" value="Unassembled WGS sequence"/>
</dbReference>
<dbReference type="EMBL" id="CYGY02000063">
    <property type="protein sequence ID" value="SIT48184.1"/>
    <property type="molecule type" value="Genomic_DNA"/>
</dbReference>
<evidence type="ECO:0000313" key="2">
    <source>
        <dbReference type="Proteomes" id="UP000195569"/>
    </source>
</evidence>
<proteinExistence type="predicted"/>
<keyword evidence="2" id="KW-1185">Reference proteome</keyword>
<name>A0A1N7SLK4_9BURK</name>
<comment type="caution">
    <text evidence="1">The sequence shown here is derived from an EMBL/GenBank/DDBJ whole genome shotgun (WGS) entry which is preliminary data.</text>
</comment>
<sequence>MTMAIARNLVNDIGRGRHEQKIVLSAHRTGDSRRVVEISSALGSSYICDPNSPVTQAVYTNCSTRDA</sequence>
<gene>
    <name evidence="1" type="ORF">BN2476_630043</name>
</gene>
<protein>
    <submittedName>
        <fullName evidence="1">Uncharacterized protein</fullName>
    </submittedName>
</protein>